<dbReference type="Proteomes" id="UP001500831">
    <property type="component" value="Unassembled WGS sequence"/>
</dbReference>
<name>A0ABN3W9R2_9ACTN</name>
<accession>A0ABN3W9R2</accession>
<keyword evidence="3" id="KW-1185">Reference proteome</keyword>
<dbReference type="EMBL" id="BAAAVI010000073">
    <property type="protein sequence ID" value="GAA2902425.1"/>
    <property type="molecule type" value="Genomic_DNA"/>
</dbReference>
<evidence type="ECO:0000313" key="3">
    <source>
        <dbReference type="Proteomes" id="UP001500831"/>
    </source>
</evidence>
<gene>
    <name evidence="2" type="ORF">GCM10010517_68350</name>
</gene>
<comment type="caution">
    <text evidence="2">The sequence shown here is derived from an EMBL/GenBank/DDBJ whole genome shotgun (WGS) entry which is preliminary data.</text>
</comment>
<protein>
    <submittedName>
        <fullName evidence="2">Uncharacterized protein</fullName>
    </submittedName>
</protein>
<evidence type="ECO:0000256" key="1">
    <source>
        <dbReference type="SAM" id="MobiDB-lite"/>
    </source>
</evidence>
<proteinExistence type="predicted"/>
<organism evidence="2 3">
    <name type="scientific">Streptosporangium fragile</name>
    <dbReference type="NCBI Taxonomy" id="46186"/>
    <lineage>
        <taxon>Bacteria</taxon>
        <taxon>Bacillati</taxon>
        <taxon>Actinomycetota</taxon>
        <taxon>Actinomycetes</taxon>
        <taxon>Streptosporangiales</taxon>
        <taxon>Streptosporangiaceae</taxon>
        <taxon>Streptosporangium</taxon>
    </lineage>
</organism>
<evidence type="ECO:0000313" key="2">
    <source>
        <dbReference type="EMBL" id="GAA2902425.1"/>
    </source>
</evidence>
<reference evidence="2 3" key="1">
    <citation type="journal article" date="2019" name="Int. J. Syst. Evol. Microbiol.">
        <title>The Global Catalogue of Microorganisms (GCM) 10K type strain sequencing project: providing services to taxonomists for standard genome sequencing and annotation.</title>
        <authorList>
            <consortium name="The Broad Institute Genomics Platform"/>
            <consortium name="The Broad Institute Genome Sequencing Center for Infectious Disease"/>
            <person name="Wu L."/>
            <person name="Ma J."/>
        </authorList>
    </citation>
    <scope>NUCLEOTIDE SEQUENCE [LARGE SCALE GENOMIC DNA]</scope>
    <source>
        <strain evidence="2 3">JCM 6242</strain>
    </source>
</reference>
<feature type="region of interest" description="Disordered" evidence="1">
    <location>
        <begin position="19"/>
        <end position="38"/>
    </location>
</feature>
<sequence length="183" mass="20193">MRVAGTGIWLAGDTTRWGSPDAVGAAPPVETPETRARRAAPTFAAVPASYPPEVPEASCTEGEPLMIRRLPDVQHPAPPAPGQDELAARRARRVAAERLRSDPRIRRLEQEHGVRFTTEELWAAEQHAQQASRHRHADAETCRLQLLVWCRLGPRGLQGFAEELDAMEAALAGTRDQDWEEPS</sequence>